<evidence type="ECO:0000256" key="1">
    <source>
        <dbReference type="ARBA" id="ARBA00000085"/>
    </source>
</evidence>
<keyword evidence="8" id="KW-0902">Two-component regulatory system</keyword>
<dbReference type="AlphaFoldDB" id="A0A177JPH1"/>
<dbReference type="Pfam" id="PF13426">
    <property type="entry name" value="PAS_9"/>
    <property type="match status" value="1"/>
</dbReference>
<evidence type="ECO:0000256" key="9">
    <source>
        <dbReference type="SAM" id="Phobius"/>
    </source>
</evidence>
<dbReference type="Pfam" id="PF02518">
    <property type="entry name" value="HATPase_c"/>
    <property type="match status" value="1"/>
</dbReference>
<comment type="caution">
    <text evidence="13">The sequence shown here is derived from an EMBL/GenBank/DDBJ whole genome shotgun (WGS) entry which is preliminary data.</text>
</comment>
<evidence type="ECO:0000256" key="6">
    <source>
        <dbReference type="ARBA" id="ARBA00022777"/>
    </source>
</evidence>
<dbReference type="PROSITE" id="PS50109">
    <property type="entry name" value="HIS_KIN"/>
    <property type="match status" value="1"/>
</dbReference>
<dbReference type="GO" id="GO:0006355">
    <property type="term" value="P:regulation of DNA-templated transcription"/>
    <property type="evidence" value="ECO:0007669"/>
    <property type="project" value="InterPro"/>
</dbReference>
<keyword evidence="6 13" id="KW-0418">Kinase</keyword>
<dbReference type="SMART" id="SM00091">
    <property type="entry name" value="PAS"/>
    <property type="match status" value="2"/>
</dbReference>
<organism evidence="13 14">
    <name type="scientific">Sphingobium yanoikuyae</name>
    <name type="common">Sphingomonas yanoikuyae</name>
    <dbReference type="NCBI Taxonomy" id="13690"/>
    <lineage>
        <taxon>Bacteria</taxon>
        <taxon>Pseudomonadati</taxon>
        <taxon>Pseudomonadota</taxon>
        <taxon>Alphaproteobacteria</taxon>
        <taxon>Sphingomonadales</taxon>
        <taxon>Sphingomonadaceae</taxon>
        <taxon>Sphingobium</taxon>
    </lineage>
</organism>
<feature type="domain" description="Histidine kinase" evidence="10">
    <location>
        <begin position="410"/>
        <end position="624"/>
    </location>
</feature>
<dbReference type="CDD" id="cd00130">
    <property type="entry name" value="PAS"/>
    <property type="match status" value="2"/>
</dbReference>
<keyword evidence="9" id="KW-1133">Transmembrane helix</keyword>
<dbReference type="PRINTS" id="PR00344">
    <property type="entry name" value="BCTRLSENSOR"/>
</dbReference>
<dbReference type="InterPro" id="IPR000014">
    <property type="entry name" value="PAS"/>
</dbReference>
<evidence type="ECO:0000256" key="5">
    <source>
        <dbReference type="ARBA" id="ARBA00022741"/>
    </source>
</evidence>
<evidence type="ECO:0000256" key="7">
    <source>
        <dbReference type="ARBA" id="ARBA00022840"/>
    </source>
</evidence>
<dbReference type="SUPFAM" id="SSF55785">
    <property type="entry name" value="PYP-like sensor domain (PAS domain)"/>
    <property type="match status" value="2"/>
</dbReference>
<evidence type="ECO:0000259" key="11">
    <source>
        <dbReference type="PROSITE" id="PS50112"/>
    </source>
</evidence>
<dbReference type="Pfam" id="PF00989">
    <property type="entry name" value="PAS"/>
    <property type="match status" value="1"/>
</dbReference>
<dbReference type="Proteomes" id="UP000077262">
    <property type="component" value="Unassembled WGS sequence"/>
</dbReference>
<evidence type="ECO:0000256" key="8">
    <source>
        <dbReference type="ARBA" id="ARBA00023012"/>
    </source>
</evidence>
<evidence type="ECO:0000259" key="10">
    <source>
        <dbReference type="PROSITE" id="PS50109"/>
    </source>
</evidence>
<evidence type="ECO:0000313" key="14">
    <source>
        <dbReference type="Proteomes" id="UP000077262"/>
    </source>
</evidence>
<dbReference type="Gene3D" id="1.10.287.130">
    <property type="match status" value="1"/>
</dbReference>
<dbReference type="PROSITE" id="PS50113">
    <property type="entry name" value="PAC"/>
    <property type="match status" value="1"/>
</dbReference>
<dbReference type="InterPro" id="IPR005467">
    <property type="entry name" value="His_kinase_dom"/>
</dbReference>
<dbReference type="Gene3D" id="3.30.565.10">
    <property type="entry name" value="Histidine kinase-like ATPase, C-terminal domain"/>
    <property type="match status" value="1"/>
</dbReference>
<keyword evidence="3" id="KW-0597">Phosphoprotein</keyword>
<evidence type="ECO:0000256" key="4">
    <source>
        <dbReference type="ARBA" id="ARBA00022679"/>
    </source>
</evidence>
<dbReference type="InterPro" id="IPR036890">
    <property type="entry name" value="HATPase_C_sf"/>
</dbReference>
<dbReference type="OrthoDB" id="9789238at2"/>
<dbReference type="InterPro" id="IPR003594">
    <property type="entry name" value="HATPase_dom"/>
</dbReference>
<gene>
    <name evidence="13" type="ORF">AX777_09365</name>
</gene>
<dbReference type="EC" id="2.7.13.3" evidence="2"/>
<feature type="domain" description="PAS" evidence="11">
    <location>
        <begin position="265"/>
        <end position="311"/>
    </location>
</feature>
<accession>A0A177JPH1</accession>
<feature type="domain" description="PAC" evidence="12">
    <location>
        <begin position="212"/>
        <end position="264"/>
    </location>
</feature>
<dbReference type="GO" id="GO:0005524">
    <property type="term" value="F:ATP binding"/>
    <property type="evidence" value="ECO:0007669"/>
    <property type="project" value="UniProtKB-KW"/>
</dbReference>
<dbReference type="InterPro" id="IPR003661">
    <property type="entry name" value="HisK_dim/P_dom"/>
</dbReference>
<dbReference type="NCBIfam" id="TIGR00229">
    <property type="entry name" value="sensory_box"/>
    <property type="match status" value="2"/>
</dbReference>
<keyword evidence="7" id="KW-0067">ATP-binding</keyword>
<dbReference type="SMART" id="SM00388">
    <property type="entry name" value="HisKA"/>
    <property type="match status" value="1"/>
</dbReference>
<dbReference type="SUPFAM" id="SSF47384">
    <property type="entry name" value="Homodimeric domain of signal transducing histidine kinase"/>
    <property type="match status" value="1"/>
</dbReference>
<protein>
    <recommendedName>
        <fullName evidence="2">histidine kinase</fullName>
        <ecNumber evidence="2">2.7.13.3</ecNumber>
    </recommendedName>
</protein>
<feature type="transmembrane region" description="Helical" evidence="9">
    <location>
        <begin position="30"/>
        <end position="47"/>
    </location>
</feature>
<dbReference type="PANTHER" id="PTHR43065">
    <property type="entry name" value="SENSOR HISTIDINE KINASE"/>
    <property type="match status" value="1"/>
</dbReference>
<comment type="catalytic activity">
    <reaction evidence="1">
        <text>ATP + protein L-histidine = ADP + protein N-phospho-L-histidine.</text>
        <dbReference type="EC" id="2.7.13.3"/>
    </reaction>
</comment>
<dbReference type="InterPro" id="IPR004358">
    <property type="entry name" value="Sig_transdc_His_kin-like_C"/>
</dbReference>
<evidence type="ECO:0000259" key="12">
    <source>
        <dbReference type="PROSITE" id="PS50113"/>
    </source>
</evidence>
<dbReference type="SUPFAM" id="SSF55874">
    <property type="entry name" value="ATPase domain of HSP90 chaperone/DNA topoisomerase II/histidine kinase"/>
    <property type="match status" value="1"/>
</dbReference>
<dbReference type="SMART" id="SM00387">
    <property type="entry name" value="HATPase_c"/>
    <property type="match status" value="1"/>
</dbReference>
<proteinExistence type="predicted"/>
<keyword evidence="5" id="KW-0547">Nucleotide-binding</keyword>
<sequence length="653" mass="71754">MPISKAGQVRASFSLVRLRCLRRHVSWSGVSRYLVGLAMVAIALAAFQADEYPSFSSEFYVIFTFVALFTTMLFGAGPGFLTGIAALAVTYLLEGFHGGLLAAGAFLMALVAANVVALRATFWRARAEYQAAHVGRLMTQMKLLTDGAAHYALYMTDVSGFILHWNRGAERFTGWLTGEVMHRHVALLYPGRAEIKARMAQAFAFARQHGSWEFDHECCRSDGTIYLQNCVVTALYDNDGALQGFANLIRDVTLERAHELALQEREHELRLILETAPDAVFVFDADGCIEYINEAASRMFGYDLVDLKGQNFESLLLVCPSEDEVPDDYPFRIVDVSEKIERQLIGRHHNGSNFPTEMTFVRMEANGGTRFTAFVRDLSEQEATKARLETLQAEMLDGTRYSAMGAMASMLSHELTQPLTALAAYMEGGSILLNNLNGGSRAKLDEIFHLASSEAVRAGAIMRHLRDFTSSGEAQLEVQDIGEMVRSSIALVRPAAARAQVRVVLRVAPDAGPVFADPIQIQQVIGNLCRNAIDAMRNMDERILTIHASRVDELTTQVMITDTGSGIAAEIRERLFDAFVTTKEEGTGVGLSICRTIVEAHGGRIWVGPAPAGSCFCFTLKRKKGILCGGNEDDSHRGRRIFRQSGNGILVGA</sequence>
<dbReference type="InterPro" id="IPR036097">
    <property type="entry name" value="HisK_dim/P_sf"/>
</dbReference>
<keyword evidence="4" id="KW-0808">Transferase</keyword>
<feature type="domain" description="PAS" evidence="11">
    <location>
        <begin position="137"/>
        <end position="190"/>
    </location>
</feature>
<feature type="transmembrane region" description="Helical" evidence="9">
    <location>
        <begin position="98"/>
        <end position="118"/>
    </location>
</feature>
<evidence type="ECO:0000256" key="3">
    <source>
        <dbReference type="ARBA" id="ARBA00022553"/>
    </source>
</evidence>
<dbReference type="PANTHER" id="PTHR43065:SF10">
    <property type="entry name" value="PEROXIDE STRESS-ACTIVATED HISTIDINE KINASE MAK3"/>
    <property type="match status" value="1"/>
</dbReference>
<feature type="transmembrane region" description="Helical" evidence="9">
    <location>
        <begin position="59"/>
        <end position="92"/>
    </location>
</feature>
<keyword evidence="9" id="KW-0812">Transmembrane</keyword>
<dbReference type="InterPro" id="IPR000700">
    <property type="entry name" value="PAS-assoc_C"/>
</dbReference>
<evidence type="ECO:0000256" key="2">
    <source>
        <dbReference type="ARBA" id="ARBA00012438"/>
    </source>
</evidence>
<dbReference type="CDD" id="cd00082">
    <property type="entry name" value="HisKA"/>
    <property type="match status" value="1"/>
</dbReference>
<dbReference type="PROSITE" id="PS50112">
    <property type="entry name" value="PAS"/>
    <property type="match status" value="2"/>
</dbReference>
<dbReference type="InterPro" id="IPR035965">
    <property type="entry name" value="PAS-like_dom_sf"/>
</dbReference>
<dbReference type="GO" id="GO:0000155">
    <property type="term" value="F:phosphorelay sensor kinase activity"/>
    <property type="evidence" value="ECO:0007669"/>
    <property type="project" value="InterPro"/>
</dbReference>
<keyword evidence="9" id="KW-0472">Membrane</keyword>
<dbReference type="InterPro" id="IPR013767">
    <property type="entry name" value="PAS_fold"/>
</dbReference>
<evidence type="ECO:0000313" key="13">
    <source>
        <dbReference type="EMBL" id="OAH43063.1"/>
    </source>
</evidence>
<dbReference type="Gene3D" id="3.30.450.20">
    <property type="entry name" value="PAS domain"/>
    <property type="match status" value="2"/>
</dbReference>
<name>A0A177JPH1_SPHYA</name>
<dbReference type="EMBL" id="LSTR01000037">
    <property type="protein sequence ID" value="OAH43063.1"/>
    <property type="molecule type" value="Genomic_DNA"/>
</dbReference>
<reference evidence="13 14" key="1">
    <citation type="submission" date="2016-02" db="EMBL/GenBank/DDBJ databases">
        <authorList>
            <person name="Wen L."/>
            <person name="He K."/>
            <person name="Yang H."/>
        </authorList>
    </citation>
    <scope>NUCLEOTIDE SEQUENCE [LARGE SCALE GENOMIC DNA]</scope>
    <source>
        <strain evidence="13 14">CD09_2</strain>
    </source>
</reference>